<reference evidence="6 7" key="1">
    <citation type="submission" date="2024-04" db="EMBL/GenBank/DDBJ databases">
        <title>Phyllosticta paracitricarpa is synonymous to the EU quarantine fungus P. citricarpa based on phylogenomic analyses.</title>
        <authorList>
            <consortium name="Lawrence Berkeley National Laboratory"/>
            <person name="Van ingen-buijs V.A."/>
            <person name="Van westerhoven A.C."/>
            <person name="Haridas S."/>
            <person name="Skiadas P."/>
            <person name="Martin F."/>
            <person name="Groenewald J.Z."/>
            <person name="Crous P.W."/>
            <person name="Seidl M.F."/>
        </authorList>
    </citation>
    <scope>NUCLEOTIDE SEQUENCE [LARGE SCALE GENOMIC DNA]</scope>
    <source>
        <strain evidence="6 7">CPC 17464</strain>
    </source>
</reference>
<name>A0ABR1L937_9PEZI</name>
<keyword evidence="2" id="KW-0677">Repeat</keyword>
<evidence type="ECO:0000313" key="7">
    <source>
        <dbReference type="Proteomes" id="UP001360953"/>
    </source>
</evidence>
<dbReference type="EMBL" id="JBBPEH010000012">
    <property type="protein sequence ID" value="KAK7531761.1"/>
    <property type="molecule type" value="Genomic_DNA"/>
</dbReference>
<dbReference type="SUPFAM" id="SSF53474">
    <property type="entry name" value="alpha/beta-Hydrolases"/>
    <property type="match status" value="1"/>
</dbReference>
<feature type="region of interest" description="Disordered" evidence="3">
    <location>
        <begin position="1041"/>
        <end position="1081"/>
    </location>
</feature>
<feature type="domain" description="DUF676" evidence="4">
    <location>
        <begin position="127"/>
        <end position="183"/>
    </location>
</feature>
<evidence type="ECO:0000259" key="5">
    <source>
        <dbReference type="Pfam" id="PF24883"/>
    </source>
</evidence>
<dbReference type="PANTHER" id="PTHR10039:SF5">
    <property type="entry name" value="NACHT DOMAIN-CONTAINING PROTEIN"/>
    <property type="match status" value="1"/>
</dbReference>
<dbReference type="Pfam" id="PF24883">
    <property type="entry name" value="NPHP3_N"/>
    <property type="match status" value="1"/>
</dbReference>
<dbReference type="InterPro" id="IPR007751">
    <property type="entry name" value="DUF676_lipase-like"/>
</dbReference>
<evidence type="ECO:0000259" key="4">
    <source>
        <dbReference type="Pfam" id="PF05057"/>
    </source>
</evidence>
<comment type="caution">
    <text evidence="6">The sequence shown here is derived from an EMBL/GenBank/DDBJ whole genome shotgun (WGS) entry which is preliminary data.</text>
</comment>
<dbReference type="Gene3D" id="3.40.50.1820">
    <property type="entry name" value="alpha/beta hydrolase"/>
    <property type="match status" value="1"/>
</dbReference>
<feature type="compositionally biased region" description="Low complexity" evidence="3">
    <location>
        <begin position="1054"/>
        <end position="1064"/>
    </location>
</feature>
<protein>
    <recommendedName>
        <fullName evidence="8">NACHT domain-containing protein</fullName>
    </recommendedName>
</protein>
<dbReference type="GeneID" id="92031368"/>
<dbReference type="PANTHER" id="PTHR10039">
    <property type="entry name" value="AMELOGENIN"/>
    <property type="match status" value="1"/>
</dbReference>
<evidence type="ECO:0000313" key="6">
    <source>
        <dbReference type="EMBL" id="KAK7531761.1"/>
    </source>
</evidence>
<evidence type="ECO:0000256" key="1">
    <source>
        <dbReference type="ARBA" id="ARBA00007920"/>
    </source>
</evidence>
<comment type="similarity">
    <text evidence="1">Belongs to the putative lipase ROG1 family.</text>
</comment>
<proteinExistence type="inferred from homology"/>
<dbReference type="InterPro" id="IPR056884">
    <property type="entry name" value="NPHP3-like_N"/>
</dbReference>
<keyword evidence="7" id="KW-1185">Reference proteome</keyword>
<dbReference type="SUPFAM" id="SSF52540">
    <property type="entry name" value="P-loop containing nucleoside triphosphate hydrolases"/>
    <property type="match status" value="1"/>
</dbReference>
<evidence type="ECO:0000256" key="2">
    <source>
        <dbReference type="ARBA" id="ARBA00022737"/>
    </source>
</evidence>
<feature type="compositionally biased region" description="Acidic residues" evidence="3">
    <location>
        <begin position="1072"/>
        <end position="1081"/>
    </location>
</feature>
<evidence type="ECO:0008006" key="8">
    <source>
        <dbReference type="Google" id="ProtNLM"/>
    </source>
</evidence>
<evidence type="ECO:0000256" key="3">
    <source>
        <dbReference type="SAM" id="MobiDB-lite"/>
    </source>
</evidence>
<dbReference type="Gene3D" id="3.40.50.300">
    <property type="entry name" value="P-loop containing nucleotide triphosphate hydrolases"/>
    <property type="match status" value="1"/>
</dbReference>
<sequence length="1081" mass="123484">MVLGLFGGKKQEETPCVDIERQDPPSEGLFILHDDGPDAVADVCFVHGLGGHPEETWSKGDCCWPQQLLPKTFSRRNIKIRILSFGYDARPAQWEAGSNNSRVWGIARKLMHQLGDFAEDLGPERCNRPIVFVGHSLGGLVIKSVVCQSLQRSSETSERKVLARTAGIVFLATPHHGSDFAKWANYFQAIFVIAQRAPNKNLIEVLTPDAAQLKDLGDGFNCVAKAIRKYCCYETKSTVKGARDDLLSTLEAPELFERDRYIADPQSSTFQWLMDGSHPPFVNFLRGDDTLFWIVGKAGSGKSTLMKSLLKHPALRTHLDVWSPGEPYAIASFFFHQQGHHLQNSLEGLLKSLLSQLLRQVPEFLQILQRHNHRSGSWTVKELRDAFRECMAEIPPMTRIFLCIDALDEYISTEQRPASSSSVGFQKNNQLEIALFLGNLAREGQRVKICVSGRPYEEFRAEFDSAHCLRLHDFTGTDILTYIDEGFHGIQDSHWRWTAFADEYSEVRQTFLNPSSVRELVREAIFQRSSGIFLWVKLVVARLRDQVWRGCPLSQLIDSLDKQNDLEGLIESMWGNVPKESREQGLVYIYMLQKSLGRRTSSEEYLNLASFPTMQQRWTTRQFFSGNFGELDDEKLFDLEPLALCNLQVSCGQLLGWGYGRVEITHQSVINYFSSDQFAQLNALDSIDLDDVKAKADRCAAASFILQLWNPKHLRSRPRDVDPQYWVFETIRMATRCIEDVVKRGEITKLDEQLLEAASSRQLLSWAFGLEYRTFCKLYGSTPRGEIFRNFCLREFWNSETLKDRMPKSETKERSLVEMLFELVLVDPKGHTYVEDMWSDCDLSSDMKTKFRGLTPWEYCLALLVFFEMMHLTPFVANEEIRPWGSPRCPRASVMILQDLVVQLIQKGADPCASIEVHRMTSRKWKGAQPVWALSCYKNPYLSHSRVLKGDIDQVFRKGRKMSALRIVGRIFGEKSEAWKLLLEKGARLESDEFENELIWRLNSRPSTAFNSTNVALSDGCVPRRPFILEDLMEERQELVDQWAPGQPDPSPMSPLSSIISENSDSSRCDDSFTEDSNMED</sequence>
<dbReference type="InterPro" id="IPR029058">
    <property type="entry name" value="AB_hydrolase_fold"/>
</dbReference>
<dbReference type="InterPro" id="IPR027417">
    <property type="entry name" value="P-loop_NTPase"/>
</dbReference>
<dbReference type="RefSeq" id="XP_066651585.1">
    <property type="nucleotide sequence ID" value="XM_066798462.1"/>
</dbReference>
<accession>A0ABR1L937</accession>
<organism evidence="6 7">
    <name type="scientific">Phyllosticta citribraziliensis</name>
    <dbReference type="NCBI Taxonomy" id="989973"/>
    <lineage>
        <taxon>Eukaryota</taxon>
        <taxon>Fungi</taxon>
        <taxon>Dikarya</taxon>
        <taxon>Ascomycota</taxon>
        <taxon>Pezizomycotina</taxon>
        <taxon>Dothideomycetes</taxon>
        <taxon>Dothideomycetes incertae sedis</taxon>
        <taxon>Botryosphaeriales</taxon>
        <taxon>Phyllostictaceae</taxon>
        <taxon>Phyllosticta</taxon>
    </lineage>
</organism>
<feature type="domain" description="Nephrocystin 3-like N-terminal" evidence="5">
    <location>
        <begin position="269"/>
        <end position="415"/>
    </location>
</feature>
<gene>
    <name evidence="6" type="ORF">J3D65DRAFT_606826</name>
</gene>
<dbReference type="Proteomes" id="UP001360953">
    <property type="component" value="Unassembled WGS sequence"/>
</dbReference>
<dbReference type="Pfam" id="PF05057">
    <property type="entry name" value="DUF676"/>
    <property type="match status" value="1"/>
</dbReference>